<evidence type="ECO:0000313" key="2">
    <source>
        <dbReference type="EMBL" id="MET7029203.1"/>
    </source>
</evidence>
<dbReference type="Proteomes" id="UP001549773">
    <property type="component" value="Unassembled WGS sequence"/>
</dbReference>
<feature type="domain" description="YaiO beta-barrel" evidence="1">
    <location>
        <begin position="182"/>
        <end position="352"/>
    </location>
</feature>
<proteinExistence type="predicted"/>
<dbReference type="EMBL" id="JBEWYP010000003">
    <property type="protein sequence ID" value="MET7029203.1"/>
    <property type="molecule type" value="Genomic_DNA"/>
</dbReference>
<evidence type="ECO:0000259" key="1">
    <source>
        <dbReference type="Pfam" id="PF19413"/>
    </source>
</evidence>
<accession>A0ABV2TVA1</accession>
<name>A0ABV2TVA1_9FLAO</name>
<sequence>MNLTKHHILFLFLVISIIGHTQETPMEKSPEASFATAQNLAFKGDRSEARDTLKVILTANPNFHDARVLLAKTFSWDKQYENARKEFNKVLSHDKMIKDAWIGAINNEIYAENYYLALGLSNKALKYLKLDQDLSLLKARAINSIGEVPSAIDWLQDHLRRFEGDTAAKAFYRELKDQVNVNSIGISTTAEVFDIVYDPMAAVSVDYKRVTSLGSISANVNYGHRFGVDGIQYGLDLYPKVTKNIYTHLTYSFSKAEIFPKNLIGGEVYLKLPNAMEASLGGKYYDFENSTATVITGSFGMYKGNFYYSFRPYITPVPNASPSFSGALDVRKYLKTAKNYFGGVISYGFLPELTQLNINNQLISETVLYLESQRLNLVYQFPSKNLQNLWKLQAGALRQELVFDSERFVWSVSAGINYRFMF</sequence>
<evidence type="ECO:0000313" key="3">
    <source>
        <dbReference type="Proteomes" id="UP001549773"/>
    </source>
</evidence>
<organism evidence="2 3">
    <name type="scientific">Sediminicola luteus</name>
    <dbReference type="NCBI Taxonomy" id="319238"/>
    <lineage>
        <taxon>Bacteria</taxon>
        <taxon>Pseudomonadati</taxon>
        <taxon>Bacteroidota</taxon>
        <taxon>Flavobacteriia</taxon>
        <taxon>Flavobacteriales</taxon>
        <taxon>Flavobacteriaceae</taxon>
        <taxon>Sediminicola</taxon>
    </lineage>
</organism>
<gene>
    <name evidence="2" type="ORF">ABXZ32_07340</name>
</gene>
<dbReference type="InterPro" id="IPR030887">
    <property type="entry name" value="Beta-barrel_YaiO"/>
</dbReference>
<dbReference type="NCBIfam" id="TIGR04390">
    <property type="entry name" value="OMP_YaiO_dom"/>
    <property type="match status" value="1"/>
</dbReference>
<reference evidence="2 3" key="1">
    <citation type="submission" date="2024-07" db="EMBL/GenBank/DDBJ databases">
        <title>The genome sequence of type strain Sediminicola luteus GDMCC 1.2596T.</title>
        <authorList>
            <person name="Liu Y."/>
        </authorList>
    </citation>
    <scope>NUCLEOTIDE SEQUENCE [LARGE SCALE GENOMIC DNA]</scope>
    <source>
        <strain evidence="2 3">GDMCC 1.2596</strain>
    </source>
</reference>
<dbReference type="SUPFAM" id="SSF48452">
    <property type="entry name" value="TPR-like"/>
    <property type="match status" value="1"/>
</dbReference>
<dbReference type="Pfam" id="PF19413">
    <property type="entry name" value="YaiO"/>
    <property type="match status" value="1"/>
</dbReference>
<comment type="caution">
    <text evidence="2">The sequence shown here is derived from an EMBL/GenBank/DDBJ whole genome shotgun (WGS) entry which is preliminary data.</text>
</comment>
<protein>
    <submittedName>
        <fullName evidence="2">YaiO family outer membrane beta-barrel protein</fullName>
    </submittedName>
</protein>
<dbReference type="RefSeq" id="WP_354618028.1">
    <property type="nucleotide sequence ID" value="NZ_JBEWYP010000003.1"/>
</dbReference>
<dbReference type="InterPro" id="IPR011990">
    <property type="entry name" value="TPR-like_helical_dom_sf"/>
</dbReference>
<dbReference type="Gene3D" id="1.25.40.10">
    <property type="entry name" value="Tetratricopeptide repeat domain"/>
    <property type="match status" value="1"/>
</dbReference>
<keyword evidence="3" id="KW-1185">Reference proteome</keyword>